<name>A0ABD3RZ70_9STRA</name>
<feature type="coiled-coil region" evidence="2">
    <location>
        <begin position="707"/>
        <end position="734"/>
    </location>
</feature>
<keyword evidence="1 2" id="KW-0175">Coiled coil</keyword>
<reference evidence="4 5" key="1">
    <citation type="submission" date="2024-10" db="EMBL/GenBank/DDBJ databases">
        <title>Updated reference genomes for cyclostephanoid diatoms.</title>
        <authorList>
            <person name="Roberts W.R."/>
            <person name="Alverson A.J."/>
        </authorList>
    </citation>
    <scope>NUCLEOTIDE SEQUENCE [LARGE SCALE GENOMIC DNA]</scope>
    <source>
        <strain evidence="4 5">AJA228-03</strain>
    </source>
</reference>
<protein>
    <submittedName>
        <fullName evidence="4">Uncharacterized protein</fullName>
    </submittedName>
</protein>
<feature type="region of interest" description="Disordered" evidence="3">
    <location>
        <begin position="1"/>
        <end position="21"/>
    </location>
</feature>
<evidence type="ECO:0000313" key="4">
    <source>
        <dbReference type="EMBL" id="KAL3817495.1"/>
    </source>
</evidence>
<accession>A0ABD3RZ70</accession>
<evidence type="ECO:0000313" key="5">
    <source>
        <dbReference type="Proteomes" id="UP001530377"/>
    </source>
</evidence>
<evidence type="ECO:0000256" key="2">
    <source>
        <dbReference type="SAM" id="Coils"/>
    </source>
</evidence>
<sequence length="1007" mass="116518">MNEDTNAKEATPPTHTKKSHYQLSKKVAQLIKVIVQLNTVNENYSAEKKRLMDALGRECKAVKDDAEVRLNLLQDEVIRLQEIKHAKNEADEKLKTLQEEVHVMREVIAKHAEREKESYELLATIKRDVKYEANEKLKTLQEEVHTMRELISKHEEREKESRELLATVKRDAKAEVEKLKRNQEHEMMSQAQIVNDISRSLEEQSRQHQANILRLRSDLAGEHKQLAENLREEISSSHADEILLLKSRHEKNVMRVKSEALEQEKLAVDAAVAKIRQEYEEMLCRQLSSCVKKSEEMKAEAINMVRREMDLLEEELERVKLRADEIPILKEKLDNYNCNETKLQLEVARLQNCLNSVSTTNQSVILELRTQNTELCDHLQVSREAGENQLERIECLEIENNELKALLNKLDMQKSSLESEIKAEHRLLDNERQLSLSQLDECKSIIRSLQEDVDVAMTSNIGMVAQLSVTTAELGKYKHFVQRTLAPLLQIVKRDAHEAKSDIVELSQLFSVHLGDFAKWKQRLTSVRANETTKFLEREQVLQDQNNKLRIAVETHKVSLIEATNLRCCLEKKVELAAETARNVVESARVELMGERLSWERALEDTKESARIERERICCRSREEADNLKATLKVQTESHDHKLEIMVADRQQKLIEIQGLSRELAELNATLASKECDVVTLVNTIDSLRAQQIEQERIRHQELEVLSVRHQNELDKSNRLNEQLRREYDETLRSECEKATESAISKKRIDELNRCIAAERSKMIIELTKMNNQLDNLRSHAIESIDNIKQEWNIFCERVISVKLKSIKQAYDATCHDQNQEIEQLRTAAMSFERRLTAGEKDAQDAKTMLFNTIRESETKLARALRHLSEEHKLEIEALVKASKRECESITAKLEQKSKECEFHLSVTAEKDLAMAQLKKKLADAIRSLEEENRAMALQHDTDRLKLMTESNGKVASMMEDFAKEKSKILSELQTQINAVKEKLQAANDRWNSRPSLQRDLDEIKSL</sequence>
<feature type="coiled-coil region" evidence="2">
    <location>
        <begin position="963"/>
        <end position="990"/>
    </location>
</feature>
<dbReference type="AlphaFoldDB" id="A0ABD3RZ70"/>
<dbReference type="EMBL" id="JALLPB020000102">
    <property type="protein sequence ID" value="KAL3817495.1"/>
    <property type="molecule type" value="Genomic_DNA"/>
</dbReference>
<keyword evidence="5" id="KW-1185">Reference proteome</keyword>
<feature type="coiled-coil region" evidence="2">
    <location>
        <begin position="880"/>
        <end position="939"/>
    </location>
</feature>
<dbReference type="Proteomes" id="UP001530377">
    <property type="component" value="Unassembled WGS sequence"/>
</dbReference>
<organism evidence="4 5">
    <name type="scientific">Cyclostephanos tholiformis</name>
    <dbReference type="NCBI Taxonomy" id="382380"/>
    <lineage>
        <taxon>Eukaryota</taxon>
        <taxon>Sar</taxon>
        <taxon>Stramenopiles</taxon>
        <taxon>Ochrophyta</taxon>
        <taxon>Bacillariophyta</taxon>
        <taxon>Coscinodiscophyceae</taxon>
        <taxon>Thalassiosirophycidae</taxon>
        <taxon>Stephanodiscales</taxon>
        <taxon>Stephanodiscaceae</taxon>
        <taxon>Cyclostephanos</taxon>
    </lineage>
</organism>
<evidence type="ECO:0000256" key="1">
    <source>
        <dbReference type="ARBA" id="ARBA00023054"/>
    </source>
</evidence>
<dbReference type="PANTHER" id="PTHR18870:SF9">
    <property type="entry name" value="PROTEIN TAG-278-RELATED"/>
    <property type="match status" value="1"/>
</dbReference>
<feature type="coiled-coil region" evidence="2">
    <location>
        <begin position="34"/>
        <end position="218"/>
    </location>
</feature>
<proteinExistence type="predicted"/>
<feature type="coiled-coil region" evidence="2">
    <location>
        <begin position="386"/>
        <end position="420"/>
    </location>
</feature>
<comment type="caution">
    <text evidence="4">The sequence shown here is derived from an EMBL/GenBank/DDBJ whole genome shotgun (WGS) entry which is preliminary data.</text>
</comment>
<feature type="coiled-coil region" evidence="2">
    <location>
        <begin position="650"/>
        <end position="677"/>
    </location>
</feature>
<gene>
    <name evidence="4" type="ORF">ACHAXA_007085</name>
</gene>
<evidence type="ECO:0000256" key="3">
    <source>
        <dbReference type="SAM" id="MobiDB-lite"/>
    </source>
</evidence>
<dbReference type="PANTHER" id="PTHR18870">
    <property type="entry name" value="PROTEIN TAG-278-RELATED"/>
    <property type="match status" value="1"/>
</dbReference>